<accession>A6WCG9</accession>
<dbReference type="Proteomes" id="UP000001116">
    <property type="component" value="Chromosome"/>
</dbReference>
<evidence type="ECO:0000313" key="3">
    <source>
        <dbReference type="Proteomes" id="UP000001116"/>
    </source>
</evidence>
<dbReference type="eggNOG" id="COG1357">
    <property type="taxonomic scope" value="Bacteria"/>
</dbReference>
<dbReference type="InterPro" id="IPR001646">
    <property type="entry name" value="5peptide_repeat"/>
</dbReference>
<feature type="compositionally biased region" description="Basic residues" evidence="1">
    <location>
        <begin position="1"/>
        <end position="10"/>
    </location>
</feature>
<dbReference type="HOGENOM" id="CLU_033401_5_1_11"/>
<dbReference type="EMBL" id="CP000750">
    <property type="protein sequence ID" value="ABS04508.1"/>
    <property type="molecule type" value="Genomic_DNA"/>
</dbReference>
<dbReference type="Pfam" id="PF00805">
    <property type="entry name" value="Pentapeptide"/>
    <property type="match status" value="1"/>
</dbReference>
<dbReference type="InterPro" id="IPR051082">
    <property type="entry name" value="Pentapeptide-BTB/POZ_domain"/>
</dbReference>
<dbReference type="PANTHER" id="PTHR14136">
    <property type="entry name" value="BTB_POZ DOMAIN-CONTAINING PROTEIN KCTD9"/>
    <property type="match status" value="1"/>
</dbReference>
<dbReference type="STRING" id="266940.Krad_3044"/>
<sequence>MRRTGSRARPRAAFPPRRALGHSGAVTEESARARRDTPAPPRPDLSADEGGLEPAAVPPRAAATHDGLLFGGAAGGDLSGVDARDARFLGCVLSEVRADGLALAGARLVDVRLAAVAAAEAPWRAGTWQDVVVEDCRVGALDLSGARWARVAVRGGRFDFVDLRGAQLHDVTFSGCDLREVDLSGAALTRVRFEDCRVGHLDVTSARLDGADLTGAAFEALSGVGSLRGARVSEVQLLQLAPQLAGHLGLRVG</sequence>
<name>A6WCG9_KINRD</name>
<keyword evidence="3" id="KW-1185">Reference proteome</keyword>
<dbReference type="SUPFAM" id="SSF141571">
    <property type="entry name" value="Pentapeptide repeat-like"/>
    <property type="match status" value="1"/>
</dbReference>
<feature type="region of interest" description="Disordered" evidence="1">
    <location>
        <begin position="1"/>
        <end position="58"/>
    </location>
</feature>
<reference evidence="3" key="1">
    <citation type="journal article" date="2008" name="PLoS ONE">
        <title>Survival in nuclear waste, extreme resistance, and potential applications gleaned from the genome sequence of Kineococcus radiotolerans SRS30216.</title>
        <authorList>
            <person name="Bagwell C.E."/>
            <person name="Bhat S."/>
            <person name="Hawkins G.M."/>
            <person name="Smith B.W."/>
            <person name="Biswas T."/>
            <person name="Hoover T.R."/>
            <person name="Saunders E."/>
            <person name="Han C.S."/>
            <person name="Tsodikov O.V."/>
            <person name="Shimkets L.J."/>
        </authorList>
    </citation>
    <scope>NUCLEOTIDE SEQUENCE [LARGE SCALE GENOMIC DNA]</scope>
    <source>
        <strain evidence="3">ATCC BAA-149 / DSM 14245 / SRS30216</strain>
    </source>
</reference>
<protein>
    <submittedName>
        <fullName evidence="2">Pentapeptide repeat protein</fullName>
    </submittedName>
</protein>
<proteinExistence type="predicted"/>
<dbReference type="AlphaFoldDB" id="A6WCG9"/>
<gene>
    <name evidence="2" type="ordered locus">Krad_3044</name>
</gene>
<evidence type="ECO:0000313" key="2">
    <source>
        <dbReference type="EMBL" id="ABS04508.1"/>
    </source>
</evidence>
<evidence type="ECO:0000256" key="1">
    <source>
        <dbReference type="SAM" id="MobiDB-lite"/>
    </source>
</evidence>
<dbReference type="PANTHER" id="PTHR14136:SF17">
    <property type="entry name" value="BTB_POZ DOMAIN-CONTAINING PROTEIN KCTD9"/>
    <property type="match status" value="1"/>
</dbReference>
<organism evidence="2 3">
    <name type="scientific">Kineococcus radiotolerans (strain ATCC BAA-149 / DSM 14245 / SRS30216)</name>
    <dbReference type="NCBI Taxonomy" id="266940"/>
    <lineage>
        <taxon>Bacteria</taxon>
        <taxon>Bacillati</taxon>
        <taxon>Actinomycetota</taxon>
        <taxon>Actinomycetes</taxon>
        <taxon>Kineosporiales</taxon>
        <taxon>Kineosporiaceae</taxon>
        <taxon>Kineococcus</taxon>
    </lineage>
</organism>
<dbReference type="Gene3D" id="2.160.20.80">
    <property type="entry name" value="E3 ubiquitin-protein ligase SopA"/>
    <property type="match status" value="1"/>
</dbReference>
<dbReference type="KEGG" id="kra:Krad_3044"/>